<keyword evidence="4 6" id="KW-0067">ATP-binding</keyword>
<dbReference type="PANTHER" id="PTHR42798">
    <property type="entry name" value="LIPOPROTEIN-RELEASING SYSTEM ATP-BINDING PROTEIN LOLD"/>
    <property type="match status" value="1"/>
</dbReference>
<evidence type="ECO:0000313" key="6">
    <source>
        <dbReference type="EMBL" id="SDY54715.1"/>
    </source>
</evidence>
<dbReference type="Gene3D" id="3.40.50.300">
    <property type="entry name" value="P-loop containing nucleotide triphosphate hydrolases"/>
    <property type="match status" value="1"/>
</dbReference>
<dbReference type="InterPro" id="IPR027417">
    <property type="entry name" value="P-loop_NTPase"/>
</dbReference>
<gene>
    <name evidence="6" type="ORF">SAMN02910414_01809</name>
</gene>
<dbReference type="OrthoDB" id="9802264at2"/>
<keyword evidence="7" id="KW-1185">Reference proteome</keyword>
<dbReference type="GO" id="GO:0005524">
    <property type="term" value="F:ATP binding"/>
    <property type="evidence" value="ECO:0007669"/>
    <property type="project" value="UniProtKB-KW"/>
</dbReference>
<dbReference type="eggNOG" id="COG1136">
    <property type="taxonomic scope" value="Bacteria"/>
</dbReference>
<dbReference type="SUPFAM" id="SSF52540">
    <property type="entry name" value="P-loop containing nucleoside triphosphate hydrolases"/>
    <property type="match status" value="1"/>
</dbReference>
<dbReference type="CDD" id="cd03255">
    <property type="entry name" value="ABC_MJ0796_LolCDE_FtsE"/>
    <property type="match status" value="1"/>
</dbReference>
<dbReference type="GO" id="GO:0098796">
    <property type="term" value="C:membrane protein complex"/>
    <property type="evidence" value="ECO:0007669"/>
    <property type="project" value="UniProtKB-ARBA"/>
</dbReference>
<evidence type="ECO:0000313" key="7">
    <source>
        <dbReference type="Proteomes" id="UP000183918"/>
    </source>
</evidence>
<dbReference type="EMBL" id="FNPG01000021">
    <property type="protein sequence ID" value="SDY54715.1"/>
    <property type="molecule type" value="Genomic_DNA"/>
</dbReference>
<evidence type="ECO:0000256" key="4">
    <source>
        <dbReference type="ARBA" id="ARBA00022840"/>
    </source>
</evidence>
<dbReference type="GO" id="GO:0022857">
    <property type="term" value="F:transmembrane transporter activity"/>
    <property type="evidence" value="ECO:0007669"/>
    <property type="project" value="UniProtKB-ARBA"/>
</dbReference>
<dbReference type="PROSITE" id="PS50893">
    <property type="entry name" value="ABC_TRANSPORTER_2"/>
    <property type="match status" value="1"/>
</dbReference>
<dbReference type="PANTHER" id="PTHR42798:SF6">
    <property type="entry name" value="CELL DIVISION ATP-BINDING PROTEIN FTSE"/>
    <property type="match status" value="1"/>
</dbReference>
<keyword evidence="3" id="KW-0547">Nucleotide-binding</keyword>
<dbReference type="STRING" id="1122142.SAMN02910414_01809"/>
<protein>
    <submittedName>
        <fullName evidence="6">Putative ABC transport system ATP-binding protein</fullName>
    </submittedName>
</protein>
<dbReference type="PROSITE" id="PS00211">
    <property type="entry name" value="ABC_TRANSPORTER_1"/>
    <property type="match status" value="1"/>
</dbReference>
<dbReference type="RefSeq" id="WP_074718237.1">
    <property type="nucleotide sequence ID" value="NZ_FNPG01000021.1"/>
</dbReference>
<keyword evidence="2" id="KW-0813">Transport</keyword>
<evidence type="ECO:0000256" key="3">
    <source>
        <dbReference type="ARBA" id="ARBA00022741"/>
    </source>
</evidence>
<feature type="domain" description="ABC transporter" evidence="5">
    <location>
        <begin position="2"/>
        <end position="224"/>
    </location>
</feature>
<dbReference type="InterPro" id="IPR017871">
    <property type="entry name" value="ABC_transporter-like_CS"/>
</dbReference>
<reference evidence="6 7" key="1">
    <citation type="submission" date="2016-10" db="EMBL/GenBank/DDBJ databases">
        <authorList>
            <person name="de Groot N.N."/>
        </authorList>
    </citation>
    <scope>NUCLEOTIDE SEQUENCE [LARGE SCALE GENOMIC DNA]</scope>
    <source>
        <strain evidence="6 7">DSM 14045</strain>
    </source>
</reference>
<evidence type="ECO:0000256" key="1">
    <source>
        <dbReference type="ARBA" id="ARBA00005417"/>
    </source>
</evidence>
<organism evidence="6 7">
    <name type="scientific">Lachnobacterium bovis DSM 14045</name>
    <dbReference type="NCBI Taxonomy" id="1122142"/>
    <lineage>
        <taxon>Bacteria</taxon>
        <taxon>Bacillati</taxon>
        <taxon>Bacillota</taxon>
        <taxon>Clostridia</taxon>
        <taxon>Lachnospirales</taxon>
        <taxon>Lachnospiraceae</taxon>
        <taxon>Lachnobacterium</taxon>
    </lineage>
</organism>
<evidence type="ECO:0000256" key="2">
    <source>
        <dbReference type="ARBA" id="ARBA00022448"/>
    </source>
</evidence>
<dbReference type="AlphaFoldDB" id="A0A1H3KSR2"/>
<evidence type="ECO:0000259" key="5">
    <source>
        <dbReference type="PROSITE" id="PS50893"/>
    </source>
</evidence>
<dbReference type="Pfam" id="PF00005">
    <property type="entry name" value="ABC_tran"/>
    <property type="match status" value="1"/>
</dbReference>
<dbReference type="InterPro" id="IPR003593">
    <property type="entry name" value="AAA+_ATPase"/>
</dbReference>
<sequence>MIKFNNVSVHYGCDEAETIALNNVSFEITKGEFVTIIGKSGSGKTTLLNVLGGITKPTTGNYYFEGNNIANYNDRQISSYRNEKISFIVQHFALIQNFDVITNICIPLKYRRNKKIPKKAYIYEVMDKLGILDYEYNFPYELSGGEQQRVAICRSIISDTDIILADEPTGALDEENGNNIIELLKDLNKAGKTIIMVTHDLELAKIGNHRITMKDGKIVAEEFTTD</sequence>
<dbReference type="Proteomes" id="UP000183918">
    <property type="component" value="Unassembled WGS sequence"/>
</dbReference>
<comment type="similarity">
    <text evidence="1">Belongs to the ABC transporter superfamily.</text>
</comment>
<dbReference type="GO" id="GO:0016887">
    <property type="term" value="F:ATP hydrolysis activity"/>
    <property type="evidence" value="ECO:0007669"/>
    <property type="project" value="InterPro"/>
</dbReference>
<dbReference type="InterPro" id="IPR017911">
    <property type="entry name" value="MacB-like_ATP-bd"/>
</dbReference>
<dbReference type="SMART" id="SM00382">
    <property type="entry name" value="AAA"/>
    <property type="match status" value="1"/>
</dbReference>
<dbReference type="FunFam" id="3.40.50.300:FF:000032">
    <property type="entry name" value="Export ABC transporter ATP-binding protein"/>
    <property type="match status" value="1"/>
</dbReference>
<proteinExistence type="inferred from homology"/>
<dbReference type="InterPro" id="IPR003439">
    <property type="entry name" value="ABC_transporter-like_ATP-bd"/>
</dbReference>
<accession>A0A1H3KSR2</accession>
<name>A0A1H3KSR2_9FIRM</name>